<proteinExistence type="predicted"/>
<reference evidence="1" key="1">
    <citation type="journal article" date="2021" name="Proc. Natl. Acad. Sci. U.S.A.">
        <title>A Catalog of Tens of Thousands of Viruses from Human Metagenomes Reveals Hidden Associations with Chronic Diseases.</title>
        <authorList>
            <person name="Tisza M.J."/>
            <person name="Buck C.B."/>
        </authorList>
    </citation>
    <scope>NUCLEOTIDE SEQUENCE</scope>
    <source>
        <strain evidence="1">CtHjy10</strain>
    </source>
</reference>
<accession>A0A8S5MBY2</accession>
<evidence type="ECO:0000313" key="1">
    <source>
        <dbReference type="EMBL" id="DAD79742.1"/>
    </source>
</evidence>
<dbReference type="EMBL" id="BK014871">
    <property type="protein sequence ID" value="DAD79742.1"/>
    <property type="molecule type" value="Genomic_DNA"/>
</dbReference>
<sequence>MIHAICDFCGKDCDRTATLLSMTPFQNFARYHTDNEPYGNREKTRSFVICYECCKKHNLPNPYETYSGITKQEGHYEKCLDNYTDVDLVEDKKYDKRFD</sequence>
<organism evidence="1">
    <name type="scientific">Siphoviridae sp. ctHjy10</name>
    <dbReference type="NCBI Taxonomy" id="2826234"/>
    <lineage>
        <taxon>Viruses</taxon>
        <taxon>Duplodnaviria</taxon>
        <taxon>Heunggongvirae</taxon>
        <taxon>Uroviricota</taxon>
        <taxon>Caudoviricetes</taxon>
    </lineage>
</organism>
<name>A0A8S5MBY2_9CAUD</name>
<protein>
    <submittedName>
        <fullName evidence="1">Uncharacterized protein</fullName>
    </submittedName>
</protein>